<name>A0A382A286_9ZZZZ</name>
<dbReference type="SUPFAM" id="SSF53474">
    <property type="entry name" value="alpha/beta-Hydrolases"/>
    <property type="match status" value="1"/>
</dbReference>
<dbReference type="InterPro" id="IPR006212">
    <property type="entry name" value="Furin_repeat"/>
</dbReference>
<gene>
    <name evidence="1" type="ORF">METZ01_LOCUS148116</name>
</gene>
<accession>A0A382A286</accession>
<dbReference type="Gene3D" id="3.40.50.1820">
    <property type="entry name" value="alpha/beta hydrolase"/>
    <property type="match status" value="1"/>
</dbReference>
<organism evidence="1">
    <name type="scientific">marine metagenome</name>
    <dbReference type="NCBI Taxonomy" id="408172"/>
    <lineage>
        <taxon>unclassified sequences</taxon>
        <taxon>metagenomes</taxon>
        <taxon>ecological metagenomes</taxon>
    </lineage>
</organism>
<sequence length="713" mass="77772">MRKSITILLALMFVFPGCLDDEDIVEDILEEEGIEEVGYEGDCTINCLESCDGPGKGDCSQCVEGFVLVDGDGDGHGECIKVFEPHIPELVEVPQEEGCDNINPLHCMFPFPSNAFLSEDPTTVTGYRVNYTKTSVPGSGTFRQVEIPGLNRLDGMSPSTQILTAFDEDPVLTAVANQSTIEKSLIEGHATILINLDTGERLPHWVELDSRTDNKGPTILYIRTIRGLDHNTAYGVGISGLTNSTGDLISPSLAFKALIEGDYTDAPDVELRAASFDNLFVNLESHDYERENLQAAWEFHTASTESIVGGMLHMREDALTRLGDDGIGCNVTSSEDNYGNDNTTFRRVRGTITTPQYLLNPDEPPSLMSRDSNGTPLFTGYSEVPFTLIIPQVLADNNASGPLVVFGHGFMGTGEATISGSRGWSQTYGVSLLATDWYGWSQSDYDTVIDMLVQPAYFEHQTDRLQQAMINKITMLRTMKGVCSDIPELYSGETNLVDTDEAYYMGYSLGGIYGGTFMALSPDIDRGVLWVGGSGFASMIERSTNYNQFELIFNSILGYPDRNDRAILISMGQQLWDSTDPDIYLNFVANGYGNVLTPKTILAVYSVNDAQVPMLSSDRACRAADIPVLSTSTRLPYGVNVVEGPIEGSAAVFFDGNFPEVPEGNTGPSPEYHSLAHNLIAGVPEVNAMVFGFMLTGIVENTCGEICTFEADW</sequence>
<protein>
    <recommendedName>
        <fullName evidence="2">Bacterial virulence factor lipase N-terminal domain-containing protein</fullName>
    </recommendedName>
</protein>
<evidence type="ECO:0000313" key="1">
    <source>
        <dbReference type="EMBL" id="SVA95262.1"/>
    </source>
</evidence>
<evidence type="ECO:0008006" key="2">
    <source>
        <dbReference type="Google" id="ProtNLM"/>
    </source>
</evidence>
<dbReference type="EMBL" id="UINC01023492">
    <property type="protein sequence ID" value="SVA95262.1"/>
    <property type="molecule type" value="Genomic_DNA"/>
</dbReference>
<dbReference type="CDD" id="cd00064">
    <property type="entry name" value="FU"/>
    <property type="match status" value="1"/>
</dbReference>
<proteinExistence type="predicted"/>
<dbReference type="AlphaFoldDB" id="A0A382A286"/>
<reference evidence="1" key="1">
    <citation type="submission" date="2018-05" db="EMBL/GenBank/DDBJ databases">
        <authorList>
            <person name="Lanie J.A."/>
            <person name="Ng W.-L."/>
            <person name="Kazmierczak K.M."/>
            <person name="Andrzejewski T.M."/>
            <person name="Davidsen T.M."/>
            <person name="Wayne K.J."/>
            <person name="Tettelin H."/>
            <person name="Glass J.I."/>
            <person name="Rusch D."/>
            <person name="Podicherti R."/>
            <person name="Tsui H.-C.T."/>
            <person name="Winkler M.E."/>
        </authorList>
    </citation>
    <scope>NUCLEOTIDE SEQUENCE</scope>
</reference>
<dbReference type="InterPro" id="IPR029058">
    <property type="entry name" value="AB_hydrolase_fold"/>
</dbReference>